<dbReference type="InterPro" id="IPR013216">
    <property type="entry name" value="Methyltransf_11"/>
</dbReference>
<keyword evidence="2" id="KW-0489">Methyltransferase</keyword>
<organism evidence="2 3">
    <name type="scientific">Anaerobaca lacustris</name>
    <dbReference type="NCBI Taxonomy" id="3044600"/>
    <lineage>
        <taxon>Bacteria</taxon>
        <taxon>Pseudomonadati</taxon>
        <taxon>Planctomycetota</taxon>
        <taxon>Phycisphaerae</taxon>
        <taxon>Sedimentisphaerales</taxon>
        <taxon>Anaerobacaceae</taxon>
        <taxon>Anaerobaca</taxon>
    </lineage>
</organism>
<name>A0AAW6U4M3_9BACT</name>
<evidence type="ECO:0000259" key="1">
    <source>
        <dbReference type="Pfam" id="PF08241"/>
    </source>
</evidence>
<proteinExistence type="predicted"/>
<dbReference type="Pfam" id="PF08241">
    <property type="entry name" value="Methyltransf_11"/>
    <property type="match status" value="1"/>
</dbReference>
<protein>
    <submittedName>
        <fullName evidence="2">Class I SAM-dependent methyltransferase</fullName>
        <ecNumber evidence="2">2.1.-.-</ecNumber>
    </submittedName>
</protein>
<comment type="caution">
    <text evidence="2">The sequence shown here is derived from an EMBL/GenBank/DDBJ whole genome shotgun (WGS) entry which is preliminary data.</text>
</comment>
<gene>
    <name evidence="2" type="ORF">QJ522_13975</name>
</gene>
<dbReference type="Gene3D" id="3.40.50.150">
    <property type="entry name" value="Vaccinia Virus protein VP39"/>
    <property type="match status" value="1"/>
</dbReference>
<dbReference type="EMBL" id="JASCXX010000017">
    <property type="protein sequence ID" value="MDI6450163.1"/>
    <property type="molecule type" value="Genomic_DNA"/>
</dbReference>
<evidence type="ECO:0000313" key="2">
    <source>
        <dbReference type="EMBL" id="MDI6450163.1"/>
    </source>
</evidence>
<dbReference type="InterPro" id="IPR029063">
    <property type="entry name" value="SAM-dependent_MTases_sf"/>
</dbReference>
<dbReference type="RefSeq" id="WP_349245572.1">
    <property type="nucleotide sequence ID" value="NZ_JASCXX010000017.1"/>
</dbReference>
<dbReference type="Proteomes" id="UP001431776">
    <property type="component" value="Unassembled WGS sequence"/>
</dbReference>
<evidence type="ECO:0000313" key="3">
    <source>
        <dbReference type="Proteomes" id="UP001431776"/>
    </source>
</evidence>
<accession>A0AAW6U4M3</accession>
<dbReference type="GO" id="GO:0008757">
    <property type="term" value="F:S-adenosylmethionine-dependent methyltransferase activity"/>
    <property type="evidence" value="ECO:0007669"/>
    <property type="project" value="InterPro"/>
</dbReference>
<dbReference type="EC" id="2.1.-.-" evidence="2"/>
<feature type="domain" description="Methyltransferase type 11" evidence="1">
    <location>
        <begin position="176"/>
        <end position="269"/>
    </location>
</feature>
<dbReference type="SUPFAM" id="SSF53335">
    <property type="entry name" value="S-adenosyl-L-methionine-dependent methyltransferases"/>
    <property type="match status" value="1"/>
</dbReference>
<dbReference type="AlphaFoldDB" id="A0AAW6U4M3"/>
<dbReference type="CDD" id="cd02440">
    <property type="entry name" value="AdoMet_MTases"/>
    <property type="match status" value="1"/>
</dbReference>
<dbReference type="GO" id="GO:0032259">
    <property type="term" value="P:methylation"/>
    <property type="evidence" value="ECO:0007669"/>
    <property type="project" value="UniProtKB-KW"/>
</dbReference>
<keyword evidence="3" id="KW-1185">Reference proteome</keyword>
<keyword evidence="2" id="KW-0808">Transferase</keyword>
<reference evidence="2" key="1">
    <citation type="submission" date="2023-05" db="EMBL/GenBank/DDBJ databases">
        <title>Anaerotaeda fermentans gen. nov., sp. nov., a novel anaerobic planctomycete of the new family within the order Sedimentisphaerales isolated from Taman Peninsula, Russia.</title>
        <authorList>
            <person name="Khomyakova M.A."/>
            <person name="Merkel A.Y."/>
            <person name="Slobodkin A.I."/>
        </authorList>
    </citation>
    <scope>NUCLEOTIDE SEQUENCE</scope>
    <source>
        <strain evidence="2">M17dextr</strain>
    </source>
</reference>
<sequence>MREVRMAGEELTAESSRLRAAWMRYDSRLLDGYLVRDVEDPRINLQSILSRSFLIDAIWPDEFTALIREEFRFSICLNFILKALKTRCPQVNRQSILNALADGRQTCGDVRIPSYLRHAFELTSRDSQGLPDYISQALVGPVSDENVWLPDCALSAFEQIWHSVLRHREASRISVLEPGCGSANDYRCLYSFGVARFLEYTGLDICDKNIANARRRFGSVDFRIEDFLATGAENKSYDFLFVHDLFEHLSGAAIELALSHIARVTRKQACLSFFNMADIPEHVIRREGLYHWNRVSMQRIRESLLASARSIDVVHIGAFLRDNYGCTDYHNNGAYTLIVSFDTD</sequence>